<dbReference type="RefSeq" id="WP_147869896.1">
    <property type="nucleotide sequence ID" value="NZ_CP036264.1"/>
</dbReference>
<accession>A0A5B9ML02</accession>
<evidence type="ECO:0000313" key="3">
    <source>
        <dbReference type="EMBL" id="QEG00701.1"/>
    </source>
</evidence>
<evidence type="ECO:0000313" key="4">
    <source>
        <dbReference type="Proteomes" id="UP000321353"/>
    </source>
</evidence>
<gene>
    <name evidence="3" type="ORF">Mal15_47730</name>
</gene>
<keyword evidence="2" id="KW-0472">Membrane</keyword>
<feature type="region of interest" description="Disordered" evidence="1">
    <location>
        <begin position="1"/>
        <end position="24"/>
    </location>
</feature>
<evidence type="ECO:0000256" key="1">
    <source>
        <dbReference type="SAM" id="MobiDB-lite"/>
    </source>
</evidence>
<keyword evidence="4" id="KW-1185">Reference proteome</keyword>
<sequence>MTSSASAPPDPNPAGDIPPDDIPRVAPTRRLSSRALLAAFGMMIAVGLSVYALFPESIGGPPLPVRVSLDRAPLPTTGGKVAVLTDVVTVTSELDQPIRHLTIILNGHYEITQASPLQPGGSLTLPQSIFTDKRSNRRFEPETQRVTEVLVRGQLPSKSRGVSKFTFDDSGAQ</sequence>
<keyword evidence="2" id="KW-0812">Transmembrane</keyword>
<dbReference type="EMBL" id="CP036264">
    <property type="protein sequence ID" value="QEG00701.1"/>
    <property type="molecule type" value="Genomic_DNA"/>
</dbReference>
<feature type="transmembrane region" description="Helical" evidence="2">
    <location>
        <begin position="35"/>
        <end position="54"/>
    </location>
</feature>
<protein>
    <submittedName>
        <fullName evidence="3">Uncharacterized protein</fullName>
    </submittedName>
</protein>
<reference evidence="3 4" key="1">
    <citation type="submission" date="2019-02" db="EMBL/GenBank/DDBJ databases">
        <title>Planctomycetal bacteria perform biofilm scaping via a novel small molecule.</title>
        <authorList>
            <person name="Jeske O."/>
            <person name="Boedeker C."/>
            <person name="Wiegand S."/>
            <person name="Breitling P."/>
            <person name="Kallscheuer N."/>
            <person name="Jogler M."/>
            <person name="Rohde M."/>
            <person name="Petersen J."/>
            <person name="Medema M.H."/>
            <person name="Surup F."/>
            <person name="Jogler C."/>
        </authorList>
    </citation>
    <scope>NUCLEOTIDE SEQUENCE [LARGE SCALE GENOMIC DNA]</scope>
    <source>
        <strain evidence="3 4">Mal15</strain>
    </source>
</reference>
<evidence type="ECO:0000256" key="2">
    <source>
        <dbReference type="SAM" id="Phobius"/>
    </source>
</evidence>
<name>A0A5B9ML02_9BACT</name>
<keyword evidence="2" id="KW-1133">Transmembrane helix</keyword>
<dbReference type="KEGG" id="smam:Mal15_47730"/>
<organism evidence="3 4">
    <name type="scientific">Stieleria maiorica</name>
    <dbReference type="NCBI Taxonomy" id="2795974"/>
    <lineage>
        <taxon>Bacteria</taxon>
        <taxon>Pseudomonadati</taxon>
        <taxon>Planctomycetota</taxon>
        <taxon>Planctomycetia</taxon>
        <taxon>Pirellulales</taxon>
        <taxon>Pirellulaceae</taxon>
        <taxon>Stieleria</taxon>
    </lineage>
</organism>
<dbReference type="Proteomes" id="UP000321353">
    <property type="component" value="Chromosome"/>
</dbReference>
<feature type="compositionally biased region" description="Low complexity" evidence="1">
    <location>
        <begin position="1"/>
        <end position="17"/>
    </location>
</feature>
<proteinExistence type="predicted"/>
<dbReference type="AlphaFoldDB" id="A0A5B9ML02"/>